<evidence type="ECO:0000256" key="1">
    <source>
        <dbReference type="SAM" id="MobiDB-lite"/>
    </source>
</evidence>
<evidence type="ECO:0000313" key="2">
    <source>
        <dbReference type="EMBL" id="MPD05435.1"/>
    </source>
</evidence>
<accession>A0A5B7KLB1</accession>
<name>A0A5B7KLB1_PORTR</name>
<protein>
    <submittedName>
        <fullName evidence="2">Uncharacterized protein</fullName>
    </submittedName>
</protein>
<organism evidence="2 3">
    <name type="scientific">Portunus trituberculatus</name>
    <name type="common">Swimming crab</name>
    <name type="synonym">Neptunus trituberculatus</name>
    <dbReference type="NCBI Taxonomy" id="210409"/>
    <lineage>
        <taxon>Eukaryota</taxon>
        <taxon>Metazoa</taxon>
        <taxon>Ecdysozoa</taxon>
        <taxon>Arthropoda</taxon>
        <taxon>Crustacea</taxon>
        <taxon>Multicrustacea</taxon>
        <taxon>Malacostraca</taxon>
        <taxon>Eumalacostraca</taxon>
        <taxon>Eucarida</taxon>
        <taxon>Decapoda</taxon>
        <taxon>Pleocyemata</taxon>
        <taxon>Brachyura</taxon>
        <taxon>Eubrachyura</taxon>
        <taxon>Portunoidea</taxon>
        <taxon>Portunidae</taxon>
        <taxon>Portuninae</taxon>
        <taxon>Portunus</taxon>
    </lineage>
</organism>
<comment type="caution">
    <text evidence="2">The sequence shown here is derived from an EMBL/GenBank/DDBJ whole genome shotgun (WGS) entry which is preliminary data.</text>
</comment>
<dbReference type="AlphaFoldDB" id="A0A5B7KLB1"/>
<dbReference type="OrthoDB" id="6425912at2759"/>
<sequence length="91" mass="9809">MEGNGGTVPGLQQQQQQPQLPPLPQQHLPDAGMAGSSGISQSLHETDGCYDGFPNLDSLNCEGQVELYNQFNLQTTPFHLPQVSICVCILT</sequence>
<gene>
    <name evidence="2" type="ORF">E2C01_101179</name>
</gene>
<dbReference type="EMBL" id="VSRR010145990">
    <property type="protein sequence ID" value="MPD05435.1"/>
    <property type="molecule type" value="Genomic_DNA"/>
</dbReference>
<evidence type="ECO:0000313" key="3">
    <source>
        <dbReference type="Proteomes" id="UP000324222"/>
    </source>
</evidence>
<reference evidence="2 3" key="1">
    <citation type="submission" date="2019-05" db="EMBL/GenBank/DDBJ databases">
        <title>Another draft genome of Portunus trituberculatus and its Hox gene families provides insights of decapod evolution.</title>
        <authorList>
            <person name="Jeong J.-H."/>
            <person name="Song I."/>
            <person name="Kim S."/>
            <person name="Choi T."/>
            <person name="Kim D."/>
            <person name="Ryu S."/>
            <person name="Kim W."/>
        </authorList>
    </citation>
    <scope>NUCLEOTIDE SEQUENCE [LARGE SCALE GENOMIC DNA]</scope>
    <source>
        <tissue evidence="2">Muscle</tissue>
    </source>
</reference>
<proteinExistence type="predicted"/>
<feature type="region of interest" description="Disordered" evidence="1">
    <location>
        <begin position="1"/>
        <end position="42"/>
    </location>
</feature>
<keyword evidence="3" id="KW-1185">Reference proteome</keyword>
<dbReference type="Proteomes" id="UP000324222">
    <property type="component" value="Unassembled WGS sequence"/>
</dbReference>